<dbReference type="InterPro" id="IPR023772">
    <property type="entry name" value="DNA-bd_HTH_TetR-type_CS"/>
</dbReference>
<accession>A0AB73T3K4</accession>
<dbReference type="PROSITE" id="PS01081">
    <property type="entry name" value="HTH_TETR_1"/>
    <property type="match status" value="1"/>
</dbReference>
<dbReference type="Pfam" id="PF00440">
    <property type="entry name" value="TetR_N"/>
    <property type="match status" value="1"/>
</dbReference>
<dbReference type="AlphaFoldDB" id="A0AB73T3K4"/>
<dbReference type="InterPro" id="IPR009057">
    <property type="entry name" value="Homeodomain-like_sf"/>
</dbReference>
<dbReference type="PROSITE" id="PS50977">
    <property type="entry name" value="HTH_TETR_2"/>
    <property type="match status" value="1"/>
</dbReference>
<evidence type="ECO:0000256" key="1">
    <source>
        <dbReference type="ARBA" id="ARBA00023125"/>
    </source>
</evidence>
<evidence type="ECO:0000256" key="2">
    <source>
        <dbReference type="PROSITE-ProRule" id="PRU00335"/>
    </source>
</evidence>
<dbReference type="PANTHER" id="PTHR43479:SF11">
    <property type="entry name" value="ACREF_ENVCD OPERON REPRESSOR-RELATED"/>
    <property type="match status" value="1"/>
</dbReference>
<dbReference type="SUPFAM" id="SSF46689">
    <property type="entry name" value="Homeodomain-like"/>
    <property type="match status" value="1"/>
</dbReference>
<dbReference type="EMBL" id="QGGY01000007">
    <property type="protein sequence ID" value="PWJ75140.1"/>
    <property type="molecule type" value="Genomic_DNA"/>
</dbReference>
<dbReference type="Gene3D" id="1.10.357.10">
    <property type="entry name" value="Tetracycline Repressor, domain 2"/>
    <property type="match status" value="1"/>
</dbReference>
<keyword evidence="5" id="KW-1185">Reference proteome</keyword>
<dbReference type="PANTHER" id="PTHR43479">
    <property type="entry name" value="ACREF/ENVCD OPERON REPRESSOR-RELATED"/>
    <property type="match status" value="1"/>
</dbReference>
<dbReference type="PRINTS" id="PR00455">
    <property type="entry name" value="HTHTETR"/>
</dbReference>
<gene>
    <name evidence="4" type="ORF">C7383_107147</name>
</gene>
<reference evidence="4 5" key="1">
    <citation type="submission" date="2018-05" db="EMBL/GenBank/DDBJ databases">
        <authorList>
            <person name="Goeker M."/>
            <person name="Huntemann M."/>
            <person name="Clum A."/>
            <person name="Pillay M."/>
            <person name="Palaniappan K."/>
            <person name="Varghese N."/>
            <person name="Mikhailova N."/>
            <person name="Stamatis D."/>
            <person name="Reddy T."/>
            <person name="Daum C."/>
            <person name="Shapiro N."/>
            <person name="Ivanova N."/>
            <person name="Kyrpides N."/>
            <person name="Woyke T."/>
        </authorList>
    </citation>
    <scope>NUCLEOTIDE SEQUENCE [LARGE SCALE GENOMIC DNA]</scope>
    <source>
        <strain evidence="4 5">DSM 26524</strain>
    </source>
</reference>
<name>A0AB73T3K4_9FIRM</name>
<evidence type="ECO:0000259" key="3">
    <source>
        <dbReference type="PROSITE" id="PS50977"/>
    </source>
</evidence>
<dbReference type="Proteomes" id="UP000245412">
    <property type="component" value="Unassembled WGS sequence"/>
</dbReference>
<feature type="domain" description="HTH tetR-type" evidence="3">
    <location>
        <begin position="5"/>
        <end position="65"/>
    </location>
</feature>
<evidence type="ECO:0000313" key="5">
    <source>
        <dbReference type="Proteomes" id="UP000245412"/>
    </source>
</evidence>
<dbReference type="RefSeq" id="WP_257497706.1">
    <property type="nucleotide sequence ID" value="NZ_JANKBI010000007.1"/>
</dbReference>
<keyword evidence="1 2" id="KW-0238">DNA-binding</keyword>
<protein>
    <submittedName>
        <fullName evidence="4">TetR family transcriptional regulator</fullName>
    </submittedName>
</protein>
<sequence>MNKNVTSKEELIAAALKIAANEGIHKVSIRNIANECSISTGVIYNYFPTKADLIFSIVSSFWDGVACELSDLSASGGSFIEFTSAYYNIIYKKISAFEQGWLTQMENLPDDDKRRGRALETQCFCYLKSLLADALKLDTSVSRDIWSEDYPMEEFIDFLFWHIMSMLRGRQEDCSFFLKTIKRILYK</sequence>
<feature type="DNA-binding region" description="H-T-H motif" evidence="2">
    <location>
        <begin position="28"/>
        <end position="47"/>
    </location>
</feature>
<evidence type="ECO:0000313" key="4">
    <source>
        <dbReference type="EMBL" id="PWJ75140.1"/>
    </source>
</evidence>
<proteinExistence type="predicted"/>
<organism evidence="4 5">
    <name type="scientific">Murimonas intestini</name>
    <dbReference type="NCBI Taxonomy" id="1337051"/>
    <lineage>
        <taxon>Bacteria</taxon>
        <taxon>Bacillati</taxon>
        <taxon>Bacillota</taxon>
        <taxon>Clostridia</taxon>
        <taxon>Lachnospirales</taxon>
        <taxon>Lachnospiraceae</taxon>
        <taxon>Murimonas</taxon>
    </lineage>
</organism>
<comment type="caution">
    <text evidence="4">The sequence shown here is derived from an EMBL/GenBank/DDBJ whole genome shotgun (WGS) entry which is preliminary data.</text>
</comment>
<dbReference type="InterPro" id="IPR001647">
    <property type="entry name" value="HTH_TetR"/>
</dbReference>
<dbReference type="GO" id="GO:0003677">
    <property type="term" value="F:DNA binding"/>
    <property type="evidence" value="ECO:0007669"/>
    <property type="project" value="UniProtKB-UniRule"/>
</dbReference>
<dbReference type="InterPro" id="IPR050624">
    <property type="entry name" value="HTH-type_Tx_Regulator"/>
</dbReference>